<dbReference type="Proteomes" id="UP000531840">
    <property type="component" value="Unassembled WGS sequence"/>
</dbReference>
<dbReference type="Gene3D" id="3.40.1050.10">
    <property type="entry name" value="Carbonic anhydrase"/>
    <property type="match status" value="1"/>
</dbReference>
<dbReference type="InterPro" id="IPR001765">
    <property type="entry name" value="Carbonic_anhydrase"/>
</dbReference>
<dbReference type="InterPro" id="IPR036874">
    <property type="entry name" value="Carbonic_anhydrase_sf"/>
</dbReference>
<keyword evidence="5" id="KW-0862">Zinc</keyword>
<dbReference type="PANTHER" id="PTHR43175">
    <property type="entry name" value="CARBONIC ANHYDRASE"/>
    <property type="match status" value="1"/>
</dbReference>
<dbReference type="PANTHER" id="PTHR43175:SF3">
    <property type="entry name" value="CARBON DISULFIDE HYDROLASE"/>
    <property type="match status" value="1"/>
</dbReference>
<evidence type="ECO:0000256" key="6">
    <source>
        <dbReference type="ARBA" id="ARBA00048348"/>
    </source>
</evidence>
<comment type="similarity">
    <text evidence="2">Belongs to the beta-class carbonic anhydrase family.</text>
</comment>
<dbReference type="SMART" id="SM00947">
    <property type="entry name" value="Pro_CA"/>
    <property type="match status" value="1"/>
</dbReference>
<dbReference type="CDD" id="cd03379">
    <property type="entry name" value="beta_CA_cladeD"/>
    <property type="match status" value="1"/>
</dbReference>
<dbReference type="RefSeq" id="WP_179939665.1">
    <property type="nucleotide sequence ID" value="NZ_JACBYF010000001.1"/>
</dbReference>
<evidence type="ECO:0000256" key="1">
    <source>
        <dbReference type="ARBA" id="ARBA00001947"/>
    </source>
</evidence>
<evidence type="ECO:0000256" key="4">
    <source>
        <dbReference type="ARBA" id="ARBA00022723"/>
    </source>
</evidence>
<evidence type="ECO:0000256" key="5">
    <source>
        <dbReference type="ARBA" id="ARBA00022833"/>
    </source>
</evidence>
<comment type="caution">
    <text evidence="7">The sequence shown here is derived from an EMBL/GenBank/DDBJ whole genome shotgun (WGS) entry which is preliminary data.</text>
</comment>
<evidence type="ECO:0000256" key="3">
    <source>
        <dbReference type="ARBA" id="ARBA00012925"/>
    </source>
</evidence>
<comment type="catalytic activity">
    <reaction evidence="6">
        <text>hydrogencarbonate + H(+) = CO2 + H2O</text>
        <dbReference type="Rhea" id="RHEA:10748"/>
        <dbReference type="ChEBI" id="CHEBI:15377"/>
        <dbReference type="ChEBI" id="CHEBI:15378"/>
        <dbReference type="ChEBI" id="CHEBI:16526"/>
        <dbReference type="ChEBI" id="CHEBI:17544"/>
        <dbReference type="EC" id="4.2.1.1"/>
    </reaction>
</comment>
<keyword evidence="8" id="KW-1185">Reference proteome</keyword>
<dbReference type="EC" id="4.2.1.1" evidence="3"/>
<dbReference type="SUPFAM" id="SSF53056">
    <property type="entry name" value="beta-carbonic anhydrase, cab"/>
    <property type="match status" value="1"/>
</dbReference>
<sequence>MRLLEEILEYNKKFVENKDYKEYLTEDKYPAKKVVMVTCMDTRLVELATKSLNLSSGDVKVIKNAGAILSHPYGSILRSLIIAVYLLKAEEIIVMGHYDCGMQNIDTNSLIKEMWKRGVSDETFKILKYSGIDLKEWLQGFEDVKDSVKHDIDLIVNHPLIPKNVYVHGLVIDPDNGKVDLIENGYDRRLNDAKLNF</sequence>
<gene>
    <name evidence="7" type="ORF">HZY85_00265</name>
</gene>
<proteinExistence type="inferred from homology"/>
<keyword evidence="4" id="KW-0479">Metal-binding</keyword>
<name>A0ABX2SWY8_9BACL</name>
<reference evidence="7 8" key="1">
    <citation type="submission" date="2020-07" db="EMBL/GenBank/DDBJ databases">
        <title>MOT database genomes.</title>
        <authorList>
            <person name="Joseph S."/>
            <person name="Aduse-Opoku J."/>
            <person name="Hashim A."/>
            <person name="Wade W."/>
            <person name="Curtis M."/>
        </authorList>
    </citation>
    <scope>NUCLEOTIDE SEQUENCE [LARGE SCALE GENOMIC DNA]</scope>
    <source>
        <strain evidence="7 8">CIP 106318</strain>
    </source>
</reference>
<evidence type="ECO:0000313" key="8">
    <source>
        <dbReference type="Proteomes" id="UP000531840"/>
    </source>
</evidence>
<evidence type="ECO:0000313" key="7">
    <source>
        <dbReference type="EMBL" id="NYS46628.1"/>
    </source>
</evidence>
<protein>
    <recommendedName>
        <fullName evidence="3">carbonic anhydrase</fullName>
        <ecNumber evidence="3">4.2.1.1</ecNumber>
    </recommendedName>
</protein>
<dbReference type="EMBL" id="JACBYF010000001">
    <property type="protein sequence ID" value="NYS46628.1"/>
    <property type="molecule type" value="Genomic_DNA"/>
</dbReference>
<organism evidence="7 8">
    <name type="scientific">Gemelliphila palaticanis</name>
    <dbReference type="NCBI Taxonomy" id="81950"/>
    <lineage>
        <taxon>Bacteria</taxon>
        <taxon>Bacillati</taxon>
        <taxon>Bacillota</taxon>
        <taxon>Bacilli</taxon>
        <taxon>Bacillales</taxon>
        <taxon>Gemellaceae</taxon>
        <taxon>Gemelliphila</taxon>
    </lineage>
</organism>
<evidence type="ECO:0000256" key="2">
    <source>
        <dbReference type="ARBA" id="ARBA00006217"/>
    </source>
</evidence>
<accession>A0ABX2SWY8</accession>
<dbReference type="Pfam" id="PF00484">
    <property type="entry name" value="Pro_CA"/>
    <property type="match status" value="1"/>
</dbReference>
<comment type="cofactor">
    <cofactor evidence="1">
        <name>Zn(2+)</name>
        <dbReference type="ChEBI" id="CHEBI:29105"/>
    </cofactor>
</comment>